<feature type="transmembrane region" description="Helical" evidence="11">
    <location>
        <begin position="318"/>
        <end position="341"/>
    </location>
</feature>
<dbReference type="GO" id="GO:0051751">
    <property type="term" value="F:alpha-1,4-mannosyltransferase activity"/>
    <property type="evidence" value="ECO:0007669"/>
    <property type="project" value="InterPro"/>
</dbReference>
<feature type="transmembrane region" description="Helical" evidence="11">
    <location>
        <begin position="377"/>
        <end position="396"/>
    </location>
</feature>
<evidence type="ECO:0000256" key="2">
    <source>
        <dbReference type="ARBA" id="ARBA00004687"/>
    </source>
</evidence>
<keyword evidence="8 11" id="KW-0256">Endoplasmic reticulum</keyword>
<dbReference type="PANTHER" id="PTHR12886">
    <property type="entry name" value="PIG-M MANNOSYLTRANSFERASE"/>
    <property type="match status" value="1"/>
</dbReference>
<dbReference type="Pfam" id="PF05007">
    <property type="entry name" value="Mannosyl_trans"/>
    <property type="match status" value="1"/>
</dbReference>
<dbReference type="PANTHER" id="PTHR12886:SF0">
    <property type="entry name" value="GPI MANNOSYLTRANSFERASE 1"/>
    <property type="match status" value="1"/>
</dbReference>
<evidence type="ECO:0000256" key="4">
    <source>
        <dbReference type="ARBA" id="ARBA00022502"/>
    </source>
</evidence>
<comment type="pathway">
    <text evidence="2 11">Glycolipid biosynthesis; glycosylphosphatidylinositol-anchor biosynthesis.</text>
</comment>
<evidence type="ECO:0000256" key="10">
    <source>
        <dbReference type="ARBA" id="ARBA00023136"/>
    </source>
</evidence>
<keyword evidence="7 11" id="KW-0812">Transmembrane</keyword>
<dbReference type="GO" id="GO:1990529">
    <property type="term" value="C:glycosylphosphatidylinositol-mannosyltransferase I complex"/>
    <property type="evidence" value="ECO:0007669"/>
    <property type="project" value="TreeGrafter"/>
</dbReference>
<dbReference type="InterPro" id="IPR007704">
    <property type="entry name" value="PIG-M"/>
</dbReference>
<feature type="region of interest" description="Disordered" evidence="12">
    <location>
        <begin position="25"/>
        <end position="62"/>
    </location>
</feature>
<evidence type="ECO:0000256" key="7">
    <source>
        <dbReference type="ARBA" id="ARBA00022692"/>
    </source>
</evidence>
<comment type="function">
    <text evidence="11">Catalytic subunit of the glycosylphosphatidylinositol-mannosyltransferase I complex which catalyzes the transfer of the first mannose, via an alpha-1,4 bond from a dolichol-phosphate-mannose (Dol-P-Man) to the glucosaminyl acyl phosphatidylinositol (GlcN-(acyl)PI) intermediate to generate alpha-D-Man-(1-&gt;4)-alpha-D-GlcN-(1-&gt;6)-(1-radyl,2-acyl-sn-glycero-3-phospho)-2-acyl-inositol and participates in the sixth step of the glycosylphosphatidylinositol-anchor biosynthesis.</text>
</comment>
<keyword evidence="9 11" id="KW-1133">Transmembrane helix</keyword>
<dbReference type="AlphaFoldDB" id="A0A1D2ADP0"/>
<keyword evidence="6 11" id="KW-0808">Transferase</keyword>
<gene>
    <name evidence="13" type="ORF">g.24215</name>
</gene>
<comment type="subcellular location">
    <subcellularLocation>
        <location evidence="1 11">Endoplasmic reticulum membrane</location>
        <topology evidence="1 11">Multi-pass membrane protein</topology>
    </subcellularLocation>
</comment>
<dbReference type="GO" id="GO:0005789">
    <property type="term" value="C:endoplasmic reticulum membrane"/>
    <property type="evidence" value="ECO:0007669"/>
    <property type="project" value="UniProtKB-SubCell"/>
</dbReference>
<keyword evidence="4 11" id="KW-0337">GPI-anchor biosynthesis</keyword>
<evidence type="ECO:0000256" key="6">
    <source>
        <dbReference type="ARBA" id="ARBA00022679"/>
    </source>
</evidence>
<feature type="compositionally biased region" description="Basic residues" evidence="12">
    <location>
        <begin position="25"/>
        <end position="35"/>
    </location>
</feature>
<organism evidence="13">
    <name type="scientific">Auxenochlorella protothecoides</name>
    <name type="common">Green microalga</name>
    <name type="synonym">Chlorella protothecoides</name>
    <dbReference type="NCBI Taxonomy" id="3075"/>
    <lineage>
        <taxon>Eukaryota</taxon>
        <taxon>Viridiplantae</taxon>
        <taxon>Chlorophyta</taxon>
        <taxon>core chlorophytes</taxon>
        <taxon>Trebouxiophyceae</taxon>
        <taxon>Chlorellales</taxon>
        <taxon>Chlorellaceae</taxon>
        <taxon>Auxenochlorella</taxon>
    </lineage>
</organism>
<evidence type="ECO:0000256" key="11">
    <source>
        <dbReference type="RuleBase" id="RU365064"/>
    </source>
</evidence>
<sequence length="476" mass="51425">MLCSLSARSRRAFGKLGWCRGRARSSARMRTRTPTRQRVGSHILGPRPESNGAVAHPAQLSADPRRRKTIPASVMAPAGTGLVPLLLAGLASRLALLIWAGWQDTHMAVKYTDIDYFVITDAAQAVLAGGSPYDRATFRYSPLLAWMALPNHLLHPSAAKVCFCAADLGAAWLMACLLERRRAPVAWVKAGLAVWLFSPFTAVISTRGSGEALVTCMLLGMLCLLDAGRPLLAGLCYGLAVHWRLYPIIYALPLLRNLAMRRGARLLSIPGIVFGAAAAAAFLTLGGLGYHLYGHSFLQETYLYHLGRVDPRHNFSPFFLPTYLASGGGAGISIGGVFGAAQALLITVLGWLHAADLPYAMLLQTLAFVTFNKVSTAQYFVWYVSLLPLVLPRLAAAHNRGQLLWAAGMCSAAIAHWLAWAYALEFLGWSVFLPVWVAGLGVLLAKSWLLACLMPVPQGQASDGFLYGKACKKKIT</sequence>
<feature type="transmembrane region" description="Helical" evidence="11">
    <location>
        <begin position="348"/>
        <end position="371"/>
    </location>
</feature>
<dbReference type="GO" id="GO:0004376">
    <property type="term" value="F:GPI mannosyltransferase activity"/>
    <property type="evidence" value="ECO:0007669"/>
    <property type="project" value="InterPro"/>
</dbReference>
<feature type="transmembrane region" description="Helical" evidence="11">
    <location>
        <begin position="74"/>
        <end position="102"/>
    </location>
</feature>
<name>A0A1D2ADP0_AUXPR</name>
<dbReference type="UniPathway" id="UPA00196"/>
<proteinExistence type="inferred from homology"/>
<evidence type="ECO:0000256" key="5">
    <source>
        <dbReference type="ARBA" id="ARBA00022676"/>
    </source>
</evidence>
<keyword evidence="5 11" id="KW-0328">Glycosyltransferase</keyword>
<evidence type="ECO:0000256" key="1">
    <source>
        <dbReference type="ARBA" id="ARBA00004477"/>
    </source>
</evidence>
<dbReference type="EMBL" id="GDKF01001296">
    <property type="protein sequence ID" value="JAT77326.1"/>
    <property type="molecule type" value="Transcribed_RNA"/>
</dbReference>
<dbReference type="EC" id="2.4.1.-" evidence="11"/>
<dbReference type="GO" id="GO:0006506">
    <property type="term" value="P:GPI anchor biosynthetic process"/>
    <property type="evidence" value="ECO:0007669"/>
    <property type="project" value="UniProtKB-UniPathway"/>
</dbReference>
<feature type="transmembrane region" description="Helical" evidence="11">
    <location>
        <begin position="157"/>
        <end position="178"/>
    </location>
</feature>
<evidence type="ECO:0000256" key="12">
    <source>
        <dbReference type="SAM" id="MobiDB-lite"/>
    </source>
</evidence>
<evidence type="ECO:0000256" key="9">
    <source>
        <dbReference type="ARBA" id="ARBA00022989"/>
    </source>
</evidence>
<evidence type="ECO:0000256" key="8">
    <source>
        <dbReference type="ARBA" id="ARBA00022824"/>
    </source>
</evidence>
<comment type="similarity">
    <text evidence="3 11">Belongs to the PIGM family.</text>
</comment>
<reference evidence="13" key="1">
    <citation type="submission" date="2015-08" db="EMBL/GenBank/DDBJ databases">
        <authorList>
            <person name="Babu N.S."/>
            <person name="Beckwith C.J."/>
            <person name="Beseler K.G."/>
            <person name="Brison A."/>
            <person name="Carone J.V."/>
            <person name="Caskin T.P."/>
            <person name="Diamond M."/>
            <person name="Durham M.E."/>
            <person name="Foxe J.M."/>
            <person name="Go M."/>
            <person name="Henderson B.A."/>
            <person name="Jones I.B."/>
            <person name="McGettigan J.A."/>
            <person name="Micheletti S.J."/>
            <person name="Nasrallah M.E."/>
            <person name="Ortiz D."/>
            <person name="Piller C.R."/>
            <person name="Privatt S.R."/>
            <person name="Schneider S.L."/>
            <person name="Sharp S."/>
            <person name="Smith T.C."/>
            <person name="Stanton J.D."/>
            <person name="Ullery H.E."/>
            <person name="Wilson R.J."/>
            <person name="Serrano M.G."/>
            <person name="Buck G."/>
            <person name="Lee V."/>
            <person name="Wang Y."/>
            <person name="Carvalho R."/>
            <person name="Voegtly L."/>
            <person name="Shi R."/>
            <person name="Duckworth R."/>
            <person name="Johnson A."/>
            <person name="Loviza R."/>
            <person name="Walstead R."/>
            <person name="Shah Z."/>
            <person name="Kiflezghi M."/>
            <person name="Wade K."/>
            <person name="Ball S.L."/>
            <person name="Bradley K.W."/>
            <person name="Asai D.J."/>
            <person name="Bowman C.A."/>
            <person name="Russell D.A."/>
            <person name="Pope W.H."/>
            <person name="Jacobs-Sera D."/>
            <person name="Hendrix R.W."/>
            <person name="Hatfull G.F."/>
        </authorList>
    </citation>
    <scope>NUCLEOTIDE SEQUENCE</scope>
</reference>
<feature type="transmembrane region" description="Helical" evidence="11">
    <location>
        <begin position="190"/>
        <end position="210"/>
    </location>
</feature>
<feature type="transmembrane region" description="Helical" evidence="11">
    <location>
        <begin position="267"/>
        <end position="293"/>
    </location>
</feature>
<evidence type="ECO:0000256" key="3">
    <source>
        <dbReference type="ARBA" id="ARBA00011071"/>
    </source>
</evidence>
<protein>
    <recommendedName>
        <fullName evidence="11">GPI mannosyltransferase 1</fullName>
        <ecNumber evidence="11">2.4.1.-</ecNumber>
    </recommendedName>
    <alternativeName>
        <fullName evidence="11">GPI mannosyltransferase I</fullName>
    </alternativeName>
</protein>
<feature type="transmembrane region" description="Helical" evidence="11">
    <location>
        <begin position="230"/>
        <end position="255"/>
    </location>
</feature>
<accession>A0A1D2ADP0</accession>
<keyword evidence="10 11" id="KW-0472">Membrane</keyword>
<feature type="transmembrane region" description="Helical" evidence="11">
    <location>
        <begin position="403"/>
        <end position="420"/>
    </location>
</feature>
<evidence type="ECO:0000313" key="13">
    <source>
        <dbReference type="EMBL" id="JAT77326.1"/>
    </source>
</evidence>